<feature type="transmembrane region" description="Helical" evidence="2">
    <location>
        <begin position="166"/>
        <end position="186"/>
    </location>
</feature>
<dbReference type="PANTHER" id="PTHR37994">
    <property type="entry name" value="ARAE_2_N DOMAIN-CONTAINING PROTEIN-RELATED"/>
    <property type="match status" value="1"/>
</dbReference>
<evidence type="ECO:0000313" key="6">
    <source>
        <dbReference type="Proteomes" id="UP000815677"/>
    </source>
</evidence>
<dbReference type="Pfam" id="PF10337">
    <property type="entry name" value="ArAE_2_N"/>
    <property type="match status" value="1"/>
</dbReference>
<accession>A0ABQ0M133</accession>
<feature type="transmembrane region" description="Helical" evidence="2">
    <location>
        <begin position="20"/>
        <end position="37"/>
    </location>
</feature>
<evidence type="ECO:0000259" key="4">
    <source>
        <dbReference type="Pfam" id="PF10337"/>
    </source>
</evidence>
<feature type="transmembrane region" description="Helical" evidence="2">
    <location>
        <begin position="141"/>
        <end position="160"/>
    </location>
</feature>
<evidence type="ECO:0000256" key="2">
    <source>
        <dbReference type="SAM" id="Phobius"/>
    </source>
</evidence>
<name>A0ABQ0M133_MYCCL</name>
<sequence length="990" mass="109373">MAAVPDWISRPLRSWNAWKSLIRSWVAVWAALILLLPDKSLKTLGTTAFFSIITSLFFPPYLPVQLTLFLLSTLMLGLLAGWDMGIGAMRAANAVRSQTYIEAVAAQIAASVQSNPVFQADPALATETAIFNGWFLELKPTVVHGVFMGIGGLVFGAIRAYAPKLIFLSIFGTIAVDIFCCIGPLFPTKRYTLLNSSAISISAYIAIAVATSLLIFPETMSHLVMNQLTLQLGRIKKLVEMQDSALRGKDMAADTMVQQFKALRAVVVATQQQIVSTAGFLSLEFSWGRWSGDDIRTLEEPVIALISRSSALLNFARLANSDAPTPKEDTSASSIATITVPTPDAHWHETAMLHAILTRQTALEAEYGVRLHDVLPQLEEATRDLRRAVADTIGAAAGVIESINCTRWRKGGFKPAEAEAALDSAVTCLDKALQSFKEADRMKILAPFIPLFTAYLEHGNNDATALPIPLRSLYVAYLFASNLLSVAESVQVLAGEVQDLCTKRPRRRLWPPSQLRTVWKVLVARGDSEDGAFGEDTSPNRAGEAVTPEEKDYRRDPDSRPPTNVFQKIMHLVHAGLAWTSTTEAIFIFKYCLLLLQRERHLGADYGTNDLEHLRFRPNFQLRYANRRHLDWSRDRLTAWYAGNGHGQGNPYGMAASYAVCVFPLVFFRVFGPEKYMAGTVMCCATFGLIVGYSWVDSHIVQFSTPGIGWSIAWRRWALVMIGCAASFIVMMLPSQSGRKAVRLRNAASIASLANLYSFVISAWIGLSQNANTTGTDGKEGSEASYRAVTPAWKATFRKRLLANSVELQTIRGLTDLARWEGSIRGKWPAEQYTRLVGTQLDILVILTQLGASLTHLEAEWHQEFLHDSKVLNPNFIADVMALFSLISQALRTKEPMHQVLPSSLLDRLFYHHNHSSNVGVAIEPAALASNIERAKSLSYIHYASSIVSVYQLVTAVDELHAIARELCGEVPMAGFSEWRAEYEHAHPPV</sequence>
<evidence type="ECO:0000256" key="1">
    <source>
        <dbReference type="SAM" id="MobiDB-lite"/>
    </source>
</evidence>
<keyword evidence="2" id="KW-0812">Transmembrane</keyword>
<feature type="transmembrane region" description="Helical" evidence="2">
    <location>
        <begin position="716"/>
        <end position="735"/>
    </location>
</feature>
<dbReference type="EMBL" id="DF849380">
    <property type="protein sequence ID" value="GAT57032.1"/>
    <property type="molecule type" value="Genomic_DNA"/>
</dbReference>
<organism evidence="5 6">
    <name type="scientific">Mycena chlorophos</name>
    <name type="common">Agaric fungus</name>
    <name type="synonym">Agaricus chlorophos</name>
    <dbReference type="NCBI Taxonomy" id="658473"/>
    <lineage>
        <taxon>Eukaryota</taxon>
        <taxon>Fungi</taxon>
        <taxon>Dikarya</taxon>
        <taxon>Basidiomycota</taxon>
        <taxon>Agaricomycotina</taxon>
        <taxon>Agaricomycetes</taxon>
        <taxon>Agaricomycetidae</taxon>
        <taxon>Agaricales</taxon>
        <taxon>Marasmiineae</taxon>
        <taxon>Mycenaceae</taxon>
        <taxon>Mycena</taxon>
    </lineage>
</organism>
<protein>
    <recommendedName>
        <fullName evidence="7">DUF2421 domain-containing protein</fullName>
    </recommendedName>
</protein>
<feature type="transmembrane region" description="Helical" evidence="2">
    <location>
        <begin position="198"/>
        <end position="216"/>
    </location>
</feature>
<feature type="transmembrane region" description="Helical" evidence="2">
    <location>
        <begin position="747"/>
        <end position="767"/>
    </location>
</feature>
<dbReference type="Pfam" id="PF10334">
    <property type="entry name" value="BRE4"/>
    <property type="match status" value="1"/>
</dbReference>
<feature type="transmembrane region" description="Helical" evidence="2">
    <location>
        <begin position="652"/>
        <end position="671"/>
    </location>
</feature>
<keyword evidence="2" id="KW-1133">Transmembrane helix</keyword>
<evidence type="ECO:0000259" key="3">
    <source>
        <dbReference type="Pfam" id="PF10334"/>
    </source>
</evidence>
<feature type="compositionally biased region" description="Basic and acidic residues" evidence="1">
    <location>
        <begin position="548"/>
        <end position="559"/>
    </location>
</feature>
<reference evidence="5" key="1">
    <citation type="submission" date="2014-09" db="EMBL/GenBank/DDBJ databases">
        <title>Genome sequence of the luminous mushroom Mycena chlorophos for searching fungal bioluminescence genes.</title>
        <authorList>
            <person name="Tanaka Y."/>
            <person name="Kasuga D."/>
            <person name="Oba Y."/>
            <person name="Hase S."/>
            <person name="Sato K."/>
            <person name="Oba Y."/>
            <person name="Sakakibara Y."/>
        </authorList>
    </citation>
    <scope>NUCLEOTIDE SEQUENCE</scope>
</reference>
<feature type="transmembrane region" description="Helical" evidence="2">
    <location>
        <begin position="678"/>
        <end position="696"/>
    </location>
</feature>
<feature type="transmembrane region" description="Helical" evidence="2">
    <location>
        <begin position="68"/>
        <end position="89"/>
    </location>
</feature>
<dbReference type="InterPro" id="IPR018823">
    <property type="entry name" value="ArAE_2_N"/>
</dbReference>
<dbReference type="PANTHER" id="PTHR37994:SF3">
    <property type="entry name" value="ER TRANSPORTER 6TM N-TERMINAL DOMAIN-CONTAINING PROTEIN"/>
    <property type="match status" value="1"/>
</dbReference>
<dbReference type="InterPro" id="IPR018820">
    <property type="entry name" value="BRE4-related_DUF2421"/>
</dbReference>
<gene>
    <name evidence="5" type="ORF">MCHLO_13616</name>
</gene>
<keyword evidence="6" id="KW-1185">Reference proteome</keyword>
<feature type="domain" description="DUF2421" evidence="3">
    <location>
        <begin position="736"/>
        <end position="970"/>
    </location>
</feature>
<keyword evidence="2" id="KW-0472">Membrane</keyword>
<feature type="domain" description="Putative ER transporter 6TM N-terminal" evidence="4">
    <location>
        <begin position="5"/>
        <end position="445"/>
    </location>
</feature>
<feature type="region of interest" description="Disordered" evidence="1">
    <location>
        <begin position="530"/>
        <end position="560"/>
    </location>
</feature>
<evidence type="ECO:0008006" key="7">
    <source>
        <dbReference type="Google" id="ProtNLM"/>
    </source>
</evidence>
<evidence type="ECO:0000313" key="5">
    <source>
        <dbReference type="EMBL" id="GAT57032.1"/>
    </source>
</evidence>
<proteinExistence type="predicted"/>
<dbReference type="Proteomes" id="UP000815677">
    <property type="component" value="Unassembled WGS sequence"/>
</dbReference>